<feature type="transmembrane region" description="Helical" evidence="11">
    <location>
        <begin position="12"/>
        <end position="34"/>
    </location>
</feature>
<evidence type="ECO:0000313" key="15">
    <source>
        <dbReference type="Proteomes" id="UP000469734"/>
    </source>
</evidence>
<dbReference type="CDD" id="cd00082">
    <property type="entry name" value="HisKA"/>
    <property type="match status" value="1"/>
</dbReference>
<dbReference type="SMART" id="SM00388">
    <property type="entry name" value="HisKA"/>
    <property type="match status" value="1"/>
</dbReference>
<keyword evidence="4" id="KW-0597">Phosphoprotein</keyword>
<dbReference type="Gene3D" id="1.10.287.130">
    <property type="match status" value="1"/>
</dbReference>
<feature type="transmembrane region" description="Helical" evidence="11">
    <location>
        <begin position="46"/>
        <end position="65"/>
    </location>
</feature>
<dbReference type="AlphaFoldDB" id="A0A7X4H1T9"/>
<evidence type="ECO:0000256" key="5">
    <source>
        <dbReference type="ARBA" id="ARBA00022679"/>
    </source>
</evidence>
<dbReference type="InterPro" id="IPR005467">
    <property type="entry name" value="His_kinase_dom"/>
</dbReference>
<gene>
    <name evidence="14" type="ORF">GTP56_10900</name>
</gene>
<comment type="subcellular location">
    <subcellularLocation>
        <location evidence="2">Membrane</location>
    </subcellularLocation>
</comment>
<sequence length="331" mass="36026">MNGSGSIRLRLLRWVIPPVLLMNLLAGALAYLLAPPPLRDVVLRTLVLLEIVFALGCVGLVWFSVSNGLRPLSRLRTELNAREGDDLAPIAAAEVPYELEPVVSAFNGLLAKVGEGAQARQDFLANVAHQLRTPLAGLKTQLEWLGARHAEPDTAKSVGLMLSATERMIRQTNQLLALARAEPHHFEKTRLEPLALDALVADAVQSFVDQARLKNIDIGFDLTPATVIGDRFLLRDLIDNLIDNAIRYTPPNGAVTVSVRPKLLTVEDNGPGIPPARREQVFNRYVRLDDKTHGSGLGLAIVRDIAVVHGARLTISDPPEGRGALFTVKFA</sequence>
<dbReference type="InterPro" id="IPR003661">
    <property type="entry name" value="HisK_dim/P_dom"/>
</dbReference>
<dbReference type="GO" id="GO:0016020">
    <property type="term" value="C:membrane"/>
    <property type="evidence" value="ECO:0007669"/>
    <property type="project" value="UniProtKB-SubCell"/>
</dbReference>
<reference evidence="14 15" key="1">
    <citation type="submission" date="2019-12" db="EMBL/GenBank/DDBJ databases">
        <title>Novel species isolated from a subtropical stream in China.</title>
        <authorList>
            <person name="Lu H."/>
        </authorList>
    </citation>
    <scope>NUCLEOTIDE SEQUENCE [LARGE SCALE GENOMIC DNA]</scope>
    <source>
        <strain evidence="14 15">FT134W</strain>
    </source>
</reference>
<evidence type="ECO:0000256" key="3">
    <source>
        <dbReference type="ARBA" id="ARBA00012438"/>
    </source>
</evidence>
<dbReference type="SUPFAM" id="SSF55874">
    <property type="entry name" value="ATPase domain of HSP90 chaperone/DNA topoisomerase II/histidine kinase"/>
    <property type="match status" value="1"/>
</dbReference>
<keyword evidence="6 11" id="KW-0812">Transmembrane</keyword>
<keyword evidence="5" id="KW-0808">Transferase</keyword>
<evidence type="ECO:0000256" key="2">
    <source>
        <dbReference type="ARBA" id="ARBA00004370"/>
    </source>
</evidence>
<dbReference type="Gene3D" id="3.30.565.10">
    <property type="entry name" value="Histidine kinase-like ATPase, C-terminal domain"/>
    <property type="match status" value="1"/>
</dbReference>
<dbReference type="PROSITE" id="PS50885">
    <property type="entry name" value="HAMP"/>
    <property type="match status" value="1"/>
</dbReference>
<feature type="domain" description="Histidine kinase" evidence="12">
    <location>
        <begin position="126"/>
        <end position="331"/>
    </location>
</feature>
<keyword evidence="8 11" id="KW-1133">Transmembrane helix</keyword>
<dbReference type="InterPro" id="IPR003594">
    <property type="entry name" value="HATPase_dom"/>
</dbReference>
<evidence type="ECO:0000256" key="6">
    <source>
        <dbReference type="ARBA" id="ARBA00022692"/>
    </source>
</evidence>
<evidence type="ECO:0000259" key="13">
    <source>
        <dbReference type="PROSITE" id="PS50885"/>
    </source>
</evidence>
<evidence type="ECO:0000259" key="12">
    <source>
        <dbReference type="PROSITE" id="PS50109"/>
    </source>
</evidence>
<evidence type="ECO:0000256" key="8">
    <source>
        <dbReference type="ARBA" id="ARBA00022989"/>
    </source>
</evidence>
<dbReference type="Pfam" id="PF02518">
    <property type="entry name" value="HATPase_c"/>
    <property type="match status" value="1"/>
</dbReference>
<proteinExistence type="predicted"/>
<keyword evidence="9" id="KW-0902">Two-component regulatory system</keyword>
<evidence type="ECO:0000256" key="7">
    <source>
        <dbReference type="ARBA" id="ARBA00022777"/>
    </source>
</evidence>
<dbReference type="GO" id="GO:0000155">
    <property type="term" value="F:phosphorelay sensor kinase activity"/>
    <property type="evidence" value="ECO:0007669"/>
    <property type="project" value="InterPro"/>
</dbReference>
<keyword evidence="10 11" id="KW-0472">Membrane</keyword>
<dbReference type="EC" id="2.7.13.3" evidence="3"/>
<dbReference type="RefSeq" id="WP_161050104.1">
    <property type="nucleotide sequence ID" value="NZ_WWCR01000009.1"/>
</dbReference>
<evidence type="ECO:0000256" key="4">
    <source>
        <dbReference type="ARBA" id="ARBA00022553"/>
    </source>
</evidence>
<dbReference type="Proteomes" id="UP000469734">
    <property type="component" value="Unassembled WGS sequence"/>
</dbReference>
<protein>
    <recommendedName>
        <fullName evidence="3">histidine kinase</fullName>
        <ecNumber evidence="3">2.7.13.3</ecNumber>
    </recommendedName>
</protein>
<keyword evidence="7 14" id="KW-0418">Kinase</keyword>
<accession>A0A7X4H1T9</accession>
<dbReference type="PROSITE" id="PS50109">
    <property type="entry name" value="HIS_KIN"/>
    <property type="match status" value="1"/>
</dbReference>
<dbReference type="PANTHER" id="PTHR45436">
    <property type="entry name" value="SENSOR HISTIDINE KINASE YKOH"/>
    <property type="match status" value="1"/>
</dbReference>
<dbReference type="PRINTS" id="PR00344">
    <property type="entry name" value="BCTRLSENSOR"/>
</dbReference>
<dbReference type="InterPro" id="IPR003660">
    <property type="entry name" value="HAMP_dom"/>
</dbReference>
<comment type="caution">
    <text evidence="14">The sequence shown here is derived from an EMBL/GenBank/DDBJ whole genome shotgun (WGS) entry which is preliminary data.</text>
</comment>
<organism evidence="14 15">
    <name type="scientific">Duganella margarita</name>
    <dbReference type="NCBI Taxonomy" id="2692170"/>
    <lineage>
        <taxon>Bacteria</taxon>
        <taxon>Pseudomonadati</taxon>
        <taxon>Pseudomonadota</taxon>
        <taxon>Betaproteobacteria</taxon>
        <taxon>Burkholderiales</taxon>
        <taxon>Oxalobacteraceae</taxon>
        <taxon>Telluria group</taxon>
        <taxon>Duganella</taxon>
    </lineage>
</organism>
<dbReference type="InterPro" id="IPR036890">
    <property type="entry name" value="HATPase_C_sf"/>
</dbReference>
<feature type="domain" description="HAMP" evidence="13">
    <location>
        <begin position="66"/>
        <end position="118"/>
    </location>
</feature>
<name>A0A7X4H1T9_9BURK</name>
<evidence type="ECO:0000256" key="11">
    <source>
        <dbReference type="SAM" id="Phobius"/>
    </source>
</evidence>
<dbReference type="EMBL" id="WWCR01000009">
    <property type="protein sequence ID" value="MYM72704.1"/>
    <property type="molecule type" value="Genomic_DNA"/>
</dbReference>
<dbReference type="SMART" id="SM00387">
    <property type="entry name" value="HATPase_c"/>
    <property type="match status" value="1"/>
</dbReference>
<evidence type="ECO:0000256" key="1">
    <source>
        <dbReference type="ARBA" id="ARBA00000085"/>
    </source>
</evidence>
<dbReference type="InterPro" id="IPR050428">
    <property type="entry name" value="TCS_sensor_his_kinase"/>
</dbReference>
<dbReference type="Pfam" id="PF00512">
    <property type="entry name" value="HisKA"/>
    <property type="match status" value="1"/>
</dbReference>
<dbReference type="PANTHER" id="PTHR45436:SF5">
    <property type="entry name" value="SENSOR HISTIDINE KINASE TRCS"/>
    <property type="match status" value="1"/>
</dbReference>
<dbReference type="InterPro" id="IPR004358">
    <property type="entry name" value="Sig_transdc_His_kin-like_C"/>
</dbReference>
<dbReference type="CDD" id="cd00075">
    <property type="entry name" value="HATPase"/>
    <property type="match status" value="1"/>
</dbReference>
<evidence type="ECO:0000256" key="9">
    <source>
        <dbReference type="ARBA" id="ARBA00023012"/>
    </source>
</evidence>
<dbReference type="SUPFAM" id="SSF47384">
    <property type="entry name" value="Homodimeric domain of signal transducing histidine kinase"/>
    <property type="match status" value="1"/>
</dbReference>
<comment type="catalytic activity">
    <reaction evidence="1">
        <text>ATP + protein L-histidine = ADP + protein N-phospho-L-histidine.</text>
        <dbReference type="EC" id="2.7.13.3"/>
    </reaction>
</comment>
<evidence type="ECO:0000313" key="14">
    <source>
        <dbReference type="EMBL" id="MYM72704.1"/>
    </source>
</evidence>
<dbReference type="InterPro" id="IPR036097">
    <property type="entry name" value="HisK_dim/P_sf"/>
</dbReference>
<evidence type="ECO:0000256" key="10">
    <source>
        <dbReference type="ARBA" id="ARBA00023136"/>
    </source>
</evidence>